<keyword evidence="6" id="KW-1185">Reference proteome</keyword>
<keyword evidence="2 3" id="KW-0732">Signal</keyword>
<accession>A0ABS3TTU2</accession>
<sequence length="275" mass="30318">MLERRVWLRPALLLVSLLLPLAAPAAGKCERLIATGNPDFPPYLWRDPARPDRLIGANADLLERIGKAIGVDIRVLYTGTWARAQEEARKGRVDLLAGASLTPERLEQMDYVHPAFLAADSVLWVRKDALFPYAGWEDLRGRKGAILANNSFGPGFDGFARANLALEAVPSLTQAFQQLLLKRSDFVLQQYYPGLATADTLGMLNDLQVLEPPVSSESQYIALAHNSACNDPWLRGQLAKKMTELAAAGVPQRLLEDNLVRWKAQQLQPAGTPTE</sequence>
<dbReference type="Gene3D" id="3.40.190.10">
    <property type="entry name" value="Periplasmic binding protein-like II"/>
    <property type="match status" value="2"/>
</dbReference>
<evidence type="ECO:0000313" key="5">
    <source>
        <dbReference type="EMBL" id="MBO3277085.1"/>
    </source>
</evidence>
<dbReference type="EMBL" id="JAELYA010000007">
    <property type="protein sequence ID" value="MBO3277085.1"/>
    <property type="molecule type" value="Genomic_DNA"/>
</dbReference>
<feature type="signal peptide" evidence="3">
    <location>
        <begin position="1"/>
        <end position="25"/>
    </location>
</feature>
<evidence type="ECO:0000256" key="3">
    <source>
        <dbReference type="SAM" id="SignalP"/>
    </source>
</evidence>
<dbReference type="SMART" id="SM00062">
    <property type="entry name" value="PBPb"/>
    <property type="match status" value="1"/>
</dbReference>
<dbReference type="Pfam" id="PF00497">
    <property type="entry name" value="SBP_bac_3"/>
    <property type="match status" value="1"/>
</dbReference>
<dbReference type="InterPro" id="IPR001638">
    <property type="entry name" value="Solute-binding_3/MltF_N"/>
</dbReference>
<gene>
    <name evidence="5" type="ORF">JFY56_17840</name>
</gene>
<dbReference type="PANTHER" id="PTHR35936:SF6">
    <property type="entry name" value="AMINO ACID ABC TRANSPORTER SUBSTRATE-BINDING PAAT FAMILY PROTEIN"/>
    <property type="match status" value="1"/>
</dbReference>
<dbReference type="RefSeq" id="WP_208315610.1">
    <property type="nucleotide sequence ID" value="NZ_JAELYA010000007.1"/>
</dbReference>
<organism evidence="5 6">
    <name type="scientific">Pseudomonas schmalbachii</name>
    <dbReference type="NCBI Taxonomy" id="2816993"/>
    <lineage>
        <taxon>Bacteria</taxon>
        <taxon>Pseudomonadati</taxon>
        <taxon>Pseudomonadota</taxon>
        <taxon>Gammaproteobacteria</taxon>
        <taxon>Pseudomonadales</taxon>
        <taxon>Pseudomonadaceae</taxon>
        <taxon>Pseudomonas</taxon>
    </lineage>
</organism>
<dbReference type="SUPFAM" id="SSF53850">
    <property type="entry name" value="Periplasmic binding protein-like II"/>
    <property type="match status" value="1"/>
</dbReference>
<feature type="chain" id="PRO_5046817257" evidence="3">
    <location>
        <begin position="26"/>
        <end position="275"/>
    </location>
</feature>
<dbReference type="Proteomes" id="UP000669060">
    <property type="component" value="Unassembled WGS sequence"/>
</dbReference>
<protein>
    <submittedName>
        <fullName evidence="5">Transporter substrate-binding domain-containing protein</fullName>
    </submittedName>
</protein>
<name>A0ABS3TTU2_9PSED</name>
<evidence type="ECO:0000313" key="6">
    <source>
        <dbReference type="Proteomes" id="UP000669060"/>
    </source>
</evidence>
<proteinExistence type="inferred from homology"/>
<evidence type="ECO:0000256" key="1">
    <source>
        <dbReference type="ARBA" id="ARBA00010333"/>
    </source>
</evidence>
<dbReference type="PANTHER" id="PTHR35936">
    <property type="entry name" value="MEMBRANE-BOUND LYTIC MUREIN TRANSGLYCOSYLASE F"/>
    <property type="match status" value="1"/>
</dbReference>
<reference evidence="5 6" key="1">
    <citation type="submission" date="2020-12" db="EMBL/GenBank/DDBJ databases">
        <title>Pseudomonas schmalbachii sp. nov. isolated from millipede gut.</title>
        <authorList>
            <person name="Shelomi M."/>
        </authorList>
    </citation>
    <scope>NUCLEOTIDE SEQUENCE [LARGE SCALE GENOMIC DNA]</scope>
    <source>
        <strain evidence="5 6">Milli4</strain>
    </source>
</reference>
<comment type="similarity">
    <text evidence="1">Belongs to the bacterial solute-binding protein 3 family.</text>
</comment>
<feature type="domain" description="Solute-binding protein family 3/N-terminal" evidence="4">
    <location>
        <begin position="30"/>
        <end position="261"/>
    </location>
</feature>
<evidence type="ECO:0000256" key="2">
    <source>
        <dbReference type="ARBA" id="ARBA00022729"/>
    </source>
</evidence>
<comment type="caution">
    <text evidence="5">The sequence shown here is derived from an EMBL/GenBank/DDBJ whole genome shotgun (WGS) entry which is preliminary data.</text>
</comment>
<evidence type="ECO:0000259" key="4">
    <source>
        <dbReference type="SMART" id="SM00062"/>
    </source>
</evidence>